<protein>
    <recommendedName>
        <fullName evidence="6">Pentatricopeptide repeat-containing protein</fullName>
    </recommendedName>
</protein>
<dbReference type="EMBL" id="JBJXBP010000003">
    <property type="protein sequence ID" value="KAL3837894.1"/>
    <property type="molecule type" value="Genomic_DNA"/>
</dbReference>
<accession>A0ABD3TLC6</accession>
<dbReference type="Pfam" id="PF12854">
    <property type="entry name" value="PPR_1"/>
    <property type="match status" value="1"/>
</dbReference>
<dbReference type="PANTHER" id="PTHR47926">
    <property type="entry name" value="PENTATRICOPEPTIDE REPEAT-CONTAINING PROTEIN"/>
    <property type="match status" value="1"/>
</dbReference>
<dbReference type="FunFam" id="1.25.40.10:FF:000334">
    <property type="entry name" value="Pentatricopeptide repeat-containing protein"/>
    <property type="match status" value="1"/>
</dbReference>
<sequence length="561" mass="62672">MLSVQQSSFTVLTHLLRACKTVGNLNQVHANIIRRGFEQDHCLIAQFICLCTALIKPSNLSPSNLSYPTSIFNSVTNPNIYLWNIMIKAHSESSSLDQCFLLFNEMRRCCWNVVPDKYTFPSLIKICSNSLALKEGRIVHGLSVRYGTNGDVFVGSTLIDFYGKCDVIDCAHKVFDEMSVKNVVSWTALMVGYLNFGDLVTARSLFDEMPKRNEGTWNAMLRGLVKFGDFNNARKVFDEMPFRNEVSFTTMIDGYAKNGDMAIAKALFDESPKKDLVAWSALLSGYVQNGKPGEALKVFGEMWAKNVKPDEFIMVSLMSACSQLGSLELAKWIESYIINSSLDLRRAHVASSLIDMYAKCGNMERATFLFEGMPKRDLISYCSMIQGFCIHGLGGQAVLLFDKMIKEGIKPDEVAFTVILTACSRARLVDDGCRYFDLMVNKFSIIPSPDHYACMVNLLGKSGKLKDAYELMRSKPVESYAGAWGALLGACRLHCDVDLGEEVASRLFELEPQSGGNYVLLSNIYAEADRWLDVFHLREKMSEKGIRKVPGCSYVESTTPG</sequence>
<dbReference type="PANTHER" id="PTHR47926:SF467">
    <property type="entry name" value="REPEAT-CONTAINING PROTEIN, PUTATIVE-RELATED"/>
    <property type="match status" value="1"/>
</dbReference>
<dbReference type="FunFam" id="1.25.40.10:FF:001156">
    <property type="entry name" value="Pentatricopeptide repeat-containing protein At5g61800"/>
    <property type="match status" value="1"/>
</dbReference>
<dbReference type="Gene3D" id="1.25.40.10">
    <property type="entry name" value="Tetratricopeptide repeat domain"/>
    <property type="match status" value="4"/>
</dbReference>
<dbReference type="Pfam" id="PF20431">
    <property type="entry name" value="E_motif"/>
    <property type="match status" value="1"/>
</dbReference>
<feature type="repeat" description="PPR" evidence="3">
    <location>
        <begin position="213"/>
        <end position="247"/>
    </location>
</feature>
<feature type="repeat" description="PPR" evidence="3">
    <location>
        <begin position="377"/>
        <end position="411"/>
    </location>
</feature>
<feature type="repeat" description="PPR" evidence="3">
    <location>
        <begin position="275"/>
        <end position="309"/>
    </location>
</feature>
<gene>
    <name evidence="4" type="ORF">ACJIZ3_022485</name>
</gene>
<evidence type="ECO:0000313" key="4">
    <source>
        <dbReference type="EMBL" id="KAL3837894.1"/>
    </source>
</evidence>
<keyword evidence="1" id="KW-0677">Repeat</keyword>
<dbReference type="NCBIfam" id="TIGR00756">
    <property type="entry name" value="PPR"/>
    <property type="match status" value="7"/>
</dbReference>
<dbReference type="InterPro" id="IPR046848">
    <property type="entry name" value="E_motif"/>
</dbReference>
<evidence type="ECO:0000256" key="2">
    <source>
        <dbReference type="ARBA" id="ARBA00061659"/>
    </source>
</evidence>
<reference evidence="4 5" key="1">
    <citation type="submission" date="2024-12" db="EMBL/GenBank/DDBJ databases">
        <title>The unique morphological basis and parallel evolutionary history of personate flowers in Penstemon.</title>
        <authorList>
            <person name="Depatie T.H."/>
            <person name="Wessinger C.A."/>
        </authorList>
    </citation>
    <scope>NUCLEOTIDE SEQUENCE [LARGE SCALE GENOMIC DNA]</scope>
    <source>
        <strain evidence="4">WTNN_2</strain>
        <tissue evidence="4">Leaf</tissue>
    </source>
</reference>
<dbReference type="Pfam" id="PF13041">
    <property type="entry name" value="PPR_2"/>
    <property type="match status" value="3"/>
</dbReference>
<organism evidence="4 5">
    <name type="scientific">Penstemon smallii</name>
    <dbReference type="NCBI Taxonomy" id="265156"/>
    <lineage>
        <taxon>Eukaryota</taxon>
        <taxon>Viridiplantae</taxon>
        <taxon>Streptophyta</taxon>
        <taxon>Embryophyta</taxon>
        <taxon>Tracheophyta</taxon>
        <taxon>Spermatophyta</taxon>
        <taxon>Magnoliopsida</taxon>
        <taxon>eudicotyledons</taxon>
        <taxon>Gunneridae</taxon>
        <taxon>Pentapetalae</taxon>
        <taxon>asterids</taxon>
        <taxon>lamiids</taxon>
        <taxon>Lamiales</taxon>
        <taxon>Plantaginaceae</taxon>
        <taxon>Cheloneae</taxon>
        <taxon>Penstemon</taxon>
    </lineage>
</organism>
<keyword evidence="5" id="KW-1185">Reference proteome</keyword>
<dbReference type="Proteomes" id="UP001634393">
    <property type="component" value="Unassembled WGS sequence"/>
</dbReference>
<evidence type="ECO:0000313" key="5">
    <source>
        <dbReference type="Proteomes" id="UP001634393"/>
    </source>
</evidence>
<dbReference type="PROSITE" id="PS51375">
    <property type="entry name" value="PPR"/>
    <property type="match status" value="4"/>
</dbReference>
<evidence type="ECO:0000256" key="3">
    <source>
        <dbReference type="PROSITE-ProRule" id="PRU00708"/>
    </source>
</evidence>
<comment type="similarity">
    <text evidence="2">Belongs to the PPR family. PCMP-E subfamily.</text>
</comment>
<evidence type="ECO:0000256" key="1">
    <source>
        <dbReference type="ARBA" id="ARBA00022737"/>
    </source>
</evidence>
<name>A0ABD3TLC6_9LAMI</name>
<dbReference type="InterPro" id="IPR002885">
    <property type="entry name" value="PPR_rpt"/>
</dbReference>
<dbReference type="InterPro" id="IPR011990">
    <property type="entry name" value="TPR-like_helical_dom_sf"/>
</dbReference>
<evidence type="ECO:0008006" key="6">
    <source>
        <dbReference type="Google" id="ProtNLM"/>
    </source>
</evidence>
<proteinExistence type="inferred from homology"/>
<comment type="caution">
    <text evidence="4">The sequence shown here is derived from an EMBL/GenBank/DDBJ whole genome shotgun (WGS) entry which is preliminary data.</text>
</comment>
<dbReference type="InterPro" id="IPR046960">
    <property type="entry name" value="PPR_At4g14850-like_plant"/>
</dbReference>
<dbReference type="Pfam" id="PF01535">
    <property type="entry name" value="PPR"/>
    <property type="match status" value="4"/>
</dbReference>
<feature type="repeat" description="PPR" evidence="3">
    <location>
        <begin position="182"/>
        <end position="212"/>
    </location>
</feature>
<dbReference type="AlphaFoldDB" id="A0ABD3TLC6"/>